<keyword evidence="9" id="KW-1185">Reference proteome</keyword>
<dbReference type="InterPro" id="IPR001279">
    <property type="entry name" value="Metallo-B-lactamas"/>
</dbReference>
<feature type="transmembrane region" description="Helical" evidence="6">
    <location>
        <begin position="421"/>
        <end position="444"/>
    </location>
</feature>
<keyword evidence="2" id="KW-1003">Cell membrane</keyword>
<evidence type="ECO:0000256" key="2">
    <source>
        <dbReference type="ARBA" id="ARBA00022475"/>
    </source>
</evidence>
<dbReference type="InterPro" id="IPR036866">
    <property type="entry name" value="RibonucZ/Hydroxyglut_hydro"/>
</dbReference>
<dbReference type="STRING" id="446471.Xcel_2210"/>
<protein>
    <submittedName>
        <fullName evidence="8">ComEC/Rec2-related protein</fullName>
    </submittedName>
</protein>
<reference evidence="8 9" key="2">
    <citation type="journal article" date="2010" name="Stand. Genomic Sci.">
        <title>Complete genome sequence of Xylanimonas cellulosilytica type strain (XIL07).</title>
        <authorList>
            <person name="Foster B."/>
            <person name="Pukall R."/>
            <person name="Abt B."/>
            <person name="Nolan M."/>
            <person name="Glavina Del Rio T."/>
            <person name="Chen F."/>
            <person name="Lucas S."/>
            <person name="Tice H."/>
            <person name="Pitluck S."/>
            <person name="Cheng J.-F."/>
            <person name="Chertkov O."/>
            <person name="Brettin T."/>
            <person name="Han C."/>
            <person name="Detter J.C."/>
            <person name="Bruce D."/>
            <person name="Goodwin L."/>
            <person name="Ivanova N."/>
            <person name="Mavromatis K."/>
            <person name="Pati A."/>
            <person name="Mikhailova N."/>
            <person name="Chen A."/>
            <person name="Palaniappan K."/>
            <person name="Land M."/>
            <person name="Hauser L."/>
            <person name="Chang Y.-J."/>
            <person name="Jeffries C.D."/>
            <person name="Chain P."/>
            <person name="Rohde M."/>
            <person name="Goeker M."/>
            <person name="Bristow J."/>
            <person name="Eisen J.A."/>
            <person name="Markowitz V."/>
            <person name="Hugenholtz P."/>
            <person name="Kyrpides N.C."/>
            <person name="Klenk H.-P."/>
            <person name="Lapidus A."/>
        </authorList>
    </citation>
    <scope>NUCLEOTIDE SEQUENCE [LARGE SCALE GENOMIC DNA]</scope>
    <source>
        <strain evidence="9">DSM 15894 / CECT 5975 / LMG 20990 / XIL07</strain>
    </source>
</reference>
<dbReference type="SUPFAM" id="SSF56281">
    <property type="entry name" value="Metallo-hydrolase/oxidoreductase"/>
    <property type="match status" value="1"/>
</dbReference>
<evidence type="ECO:0000256" key="3">
    <source>
        <dbReference type="ARBA" id="ARBA00022692"/>
    </source>
</evidence>
<evidence type="ECO:0000259" key="7">
    <source>
        <dbReference type="SMART" id="SM00849"/>
    </source>
</evidence>
<dbReference type="RefSeq" id="WP_012878970.1">
    <property type="nucleotide sequence ID" value="NC_013530.1"/>
</dbReference>
<organism evidence="8 9">
    <name type="scientific">Xylanimonas cellulosilytica (strain DSM 15894 / JCM 12276 / CECT 5975 / KCTC 9989 / LMG 20990 / NBRC 107835 / XIL07)</name>
    <dbReference type="NCBI Taxonomy" id="446471"/>
    <lineage>
        <taxon>Bacteria</taxon>
        <taxon>Bacillati</taxon>
        <taxon>Actinomycetota</taxon>
        <taxon>Actinomycetes</taxon>
        <taxon>Micrococcales</taxon>
        <taxon>Promicromonosporaceae</taxon>
        <taxon>Xylanimonas</taxon>
    </lineage>
</organism>
<evidence type="ECO:0000313" key="8">
    <source>
        <dbReference type="EMBL" id="ACZ31228.1"/>
    </source>
</evidence>
<keyword evidence="3 6" id="KW-0812">Transmembrane</keyword>
<reference evidence="9" key="1">
    <citation type="submission" date="2009-11" db="EMBL/GenBank/DDBJ databases">
        <title>The complete chromosome of Xylanimonas cellulosilytica DSM 15894.</title>
        <authorList>
            <consortium name="US DOE Joint Genome Institute (JGI-PGF)"/>
            <person name="Lucas S."/>
            <person name="Copeland A."/>
            <person name="Lapidus A."/>
            <person name="Glavina del Rio T."/>
            <person name="Dalin E."/>
            <person name="Tice H."/>
            <person name="Bruce D."/>
            <person name="Goodwin L."/>
            <person name="Pitluck S."/>
            <person name="Kyrpides N."/>
            <person name="Mavromatis K."/>
            <person name="Ivanova N."/>
            <person name="Mikhailova N."/>
            <person name="Foster B."/>
            <person name="Clum A."/>
            <person name="Brettin T."/>
            <person name="Detter J.C."/>
            <person name="Han C."/>
            <person name="Larimer F."/>
            <person name="Land M."/>
            <person name="Hauser L."/>
            <person name="Markowitz V."/>
            <person name="Cheng J.F."/>
            <person name="Hugenholtz P."/>
            <person name="Woyke T."/>
            <person name="Wu D."/>
            <person name="Gehrich-Schroeter G."/>
            <person name="Schneider S."/>
            <person name="Pukall S.R."/>
            <person name="Klenk H.P."/>
            <person name="Eisen J.A."/>
        </authorList>
    </citation>
    <scope>NUCLEOTIDE SEQUENCE [LARGE SCALE GENOMIC DNA]</scope>
    <source>
        <strain evidence="9">DSM 15894 / CECT 5975 / LMG 20990 / XIL07</strain>
    </source>
</reference>
<keyword evidence="4 6" id="KW-1133">Transmembrane helix</keyword>
<feature type="transmembrane region" description="Helical" evidence="6">
    <location>
        <begin position="387"/>
        <end position="409"/>
    </location>
</feature>
<accession>D1BUY9</accession>
<dbReference type="NCBIfam" id="TIGR00360">
    <property type="entry name" value="ComEC_N-term"/>
    <property type="match status" value="1"/>
</dbReference>
<feature type="transmembrane region" description="Helical" evidence="6">
    <location>
        <begin position="29"/>
        <end position="51"/>
    </location>
</feature>
<feature type="transmembrane region" description="Helical" evidence="6">
    <location>
        <begin position="479"/>
        <end position="501"/>
    </location>
</feature>
<dbReference type="EMBL" id="CP001821">
    <property type="protein sequence ID" value="ACZ31228.1"/>
    <property type="molecule type" value="Genomic_DNA"/>
</dbReference>
<evidence type="ECO:0000256" key="6">
    <source>
        <dbReference type="SAM" id="Phobius"/>
    </source>
</evidence>
<feature type="transmembrane region" description="Helical" evidence="6">
    <location>
        <begin position="318"/>
        <end position="345"/>
    </location>
</feature>
<dbReference type="Gene3D" id="3.60.15.10">
    <property type="entry name" value="Ribonuclease Z/Hydroxyacylglutathione hydrolase-like"/>
    <property type="match status" value="1"/>
</dbReference>
<dbReference type="eggNOG" id="COG2333">
    <property type="taxonomic scope" value="Bacteria"/>
</dbReference>
<keyword evidence="5 6" id="KW-0472">Membrane</keyword>
<dbReference type="InterPro" id="IPR004477">
    <property type="entry name" value="ComEC_N"/>
</dbReference>
<gene>
    <name evidence="8" type="ordered locus">Xcel_2210</name>
</gene>
<evidence type="ECO:0000313" key="9">
    <source>
        <dbReference type="Proteomes" id="UP000002255"/>
    </source>
</evidence>
<dbReference type="GO" id="GO:0005886">
    <property type="term" value="C:plasma membrane"/>
    <property type="evidence" value="ECO:0007669"/>
    <property type="project" value="UniProtKB-SubCell"/>
</dbReference>
<evidence type="ECO:0000256" key="1">
    <source>
        <dbReference type="ARBA" id="ARBA00004651"/>
    </source>
</evidence>
<sequence>MTDLRLVPAALAAWATAWAVTGWPGEARAVVVGGALGAALVAVLLVAVVTASAARRRVPSAAVPTVRSPRPRRPRRPGGASAAAQALLVLGCVAGVALSVQLHAVGRSPVEALAAQRADATLVGRVVSDGRPASFGNGVRWVLDADTLTARAAASSVRARVEVTTAAPAPAFGARVVVRATLAPAEPAAAEAARATAQSADVVRAPPVVVAATTAMRAALLDVSADLSPQAQGLVPGIAVGDTSRLPDDLAAAFRTTGLTHLTAVSGGHFAIVLALVTALAGAVRAPRAVRVGLVAVVAAAFVLLVRPDPSVQRAAAMAAVMLLGVAWGRPAVSVPSLAASVVVLLGLDPWLARSFGFVLSCLATAGLVLLAPPLMRRLAPWVGRPAAFALAVPVAAQAACGPVLVLLSPTVPTTSVLANLLAAPAVAPATLLGLAATVIAPWWPAAAHALAWLAGWATGWIAGVARGCAGLPGAAVPWPGGLVGALVLAVVTGAVVFLVLRRPPGEGWPHAWTDLPRRRWRGLRAYVRAALARYRHGMPSRRDRRAALGALLAAVVTVTAVATAAVRAVPRSGALPADWQVVACDVGQGDALVVRTGPAAAVVVDAGPDGEAAGRCLDRLGVARVDLLVLSHFHADHVGGLPGVLAGRNVRAALVSPLARPAGQADRTLDALARSGTAVQIPAPGDSGVLGEGGWQVTWRVLGAGVGGAGGAGSSGADEGDGVNDASLAVELVSASRGGTLDVVTLGDLEEPGQDALLATLRSEGPAEVLDGVDVVKVAHHGSASQSAGLARLLRPRVALVSVGEGNTYGHPTDRMLDLYAGLGSAVVRTDECGSAVLVVRGGTVGLACA</sequence>
<dbReference type="KEGG" id="xce:Xcel_2210"/>
<dbReference type="PANTHER" id="PTHR30619">
    <property type="entry name" value="DNA INTERNALIZATION/COMPETENCE PROTEIN COMEC/REC2"/>
    <property type="match status" value="1"/>
</dbReference>
<evidence type="ECO:0000256" key="4">
    <source>
        <dbReference type="ARBA" id="ARBA00022989"/>
    </source>
</evidence>
<feature type="transmembrane region" description="Helical" evidence="6">
    <location>
        <begin position="289"/>
        <end position="306"/>
    </location>
</feature>
<dbReference type="Pfam" id="PF00753">
    <property type="entry name" value="Lactamase_B"/>
    <property type="match status" value="1"/>
</dbReference>
<name>D1BUY9_XYLCX</name>
<dbReference type="AlphaFoldDB" id="D1BUY9"/>
<proteinExistence type="predicted"/>
<dbReference type="Pfam" id="PF03772">
    <property type="entry name" value="Competence"/>
    <property type="match status" value="1"/>
</dbReference>
<dbReference type="SMART" id="SM00849">
    <property type="entry name" value="Lactamase_B"/>
    <property type="match status" value="1"/>
</dbReference>
<comment type="subcellular location">
    <subcellularLocation>
        <location evidence="1">Cell membrane</location>
        <topology evidence="1">Multi-pass membrane protein</topology>
    </subcellularLocation>
</comment>
<dbReference type="InterPro" id="IPR052159">
    <property type="entry name" value="Competence_DNA_uptake"/>
</dbReference>
<evidence type="ECO:0000256" key="5">
    <source>
        <dbReference type="ARBA" id="ARBA00023136"/>
    </source>
</evidence>
<dbReference type="eggNOG" id="COG0658">
    <property type="taxonomic scope" value="Bacteria"/>
</dbReference>
<feature type="transmembrane region" description="Helical" evidence="6">
    <location>
        <begin position="351"/>
        <end position="375"/>
    </location>
</feature>
<dbReference type="OrthoDB" id="7177610at2"/>
<dbReference type="HOGENOM" id="CLU_010363_4_0_11"/>
<dbReference type="PANTHER" id="PTHR30619:SF1">
    <property type="entry name" value="RECOMBINATION PROTEIN 2"/>
    <property type="match status" value="1"/>
</dbReference>
<dbReference type="Proteomes" id="UP000002255">
    <property type="component" value="Chromosome"/>
</dbReference>
<feature type="transmembrane region" description="Helical" evidence="6">
    <location>
        <begin position="262"/>
        <end position="283"/>
    </location>
</feature>
<feature type="transmembrane region" description="Helical" evidence="6">
    <location>
        <begin position="547"/>
        <end position="567"/>
    </location>
</feature>
<feature type="domain" description="Metallo-beta-lactamase" evidence="7">
    <location>
        <begin position="589"/>
        <end position="781"/>
    </location>
</feature>